<dbReference type="Gene3D" id="4.10.240.10">
    <property type="entry name" value="Zn(2)-C6 fungal-type DNA-binding domain"/>
    <property type="match status" value="1"/>
</dbReference>
<dbReference type="Pfam" id="PF00172">
    <property type="entry name" value="Zn_clus"/>
    <property type="match status" value="1"/>
</dbReference>
<dbReference type="SUPFAM" id="SSF57701">
    <property type="entry name" value="Zn2/Cys6 DNA-binding domain"/>
    <property type="match status" value="1"/>
</dbReference>
<dbReference type="EMBL" id="RSCD01000033">
    <property type="protein sequence ID" value="RSH80786.1"/>
    <property type="molecule type" value="Genomic_DNA"/>
</dbReference>
<dbReference type="CDD" id="cd00067">
    <property type="entry name" value="GAL4"/>
    <property type="match status" value="1"/>
</dbReference>
<reference evidence="3 4" key="1">
    <citation type="submission" date="2018-11" db="EMBL/GenBank/DDBJ databases">
        <title>Genome sequence of Saitozyma podzolica DSM 27192.</title>
        <authorList>
            <person name="Aliyu H."/>
            <person name="Gorte O."/>
            <person name="Ochsenreither K."/>
        </authorList>
    </citation>
    <scope>NUCLEOTIDE SEQUENCE [LARGE SCALE GENOMIC DNA]</scope>
    <source>
        <strain evidence="3 4">DSM 27192</strain>
    </source>
</reference>
<evidence type="ECO:0000259" key="2">
    <source>
        <dbReference type="PROSITE" id="PS50048"/>
    </source>
</evidence>
<dbReference type="Proteomes" id="UP000279259">
    <property type="component" value="Unassembled WGS sequence"/>
</dbReference>
<dbReference type="GO" id="GO:0000981">
    <property type="term" value="F:DNA-binding transcription factor activity, RNA polymerase II-specific"/>
    <property type="evidence" value="ECO:0007669"/>
    <property type="project" value="InterPro"/>
</dbReference>
<accession>A0A427XPM5</accession>
<name>A0A427XPM5_9TREE</name>
<dbReference type="GO" id="GO:0008270">
    <property type="term" value="F:zinc ion binding"/>
    <property type="evidence" value="ECO:0007669"/>
    <property type="project" value="InterPro"/>
</dbReference>
<dbReference type="OrthoDB" id="2428527at2759"/>
<gene>
    <name evidence="3" type="ORF">EHS25_007122</name>
</gene>
<evidence type="ECO:0000313" key="4">
    <source>
        <dbReference type="Proteomes" id="UP000279259"/>
    </source>
</evidence>
<sequence length="450" mass="47736">MSHPHLQSPLTARKKGKARGPGQALRRGDACLMCRAKKLKCSATKPVCSECAKRNDRAGIDPYDHINNFFAFQQQQPSPASPFPVLPIQEWPLALDTSAVPGLLNNAADIHPGRMPGSLLSGSVDVSMWDTAKVDQAHPGSSTNSSSGTGAGSEFDANVFTLGVDPPLPDPFAHIARAAAVTAPITMSGNDPTLDEKSISPSAQNYLYIVSASSSSDHVVRPLADTLYAIAVVQLEEAMSQDLSYAGPSSTTYLYSPHPLHFQLHAVPSPIPPSLLQRTASSSSSTSSPVRGAKHSTSYFYAHAHAPLHSPSAPATPPLWYSRESSSSTFTSSSVPSPAMPSTPLIHPVSDTEVPELSFPLTPPSTPTLEQIPLHPELKQPIPTTAFIFLYPSSTGLSMPPPPPPTPAMPLRPALKRGDPPRSFMPTVAAFTSRSVSSYPVPTRSLTPPT</sequence>
<evidence type="ECO:0000313" key="3">
    <source>
        <dbReference type="EMBL" id="RSH80786.1"/>
    </source>
</evidence>
<feature type="compositionally biased region" description="Pro residues" evidence="1">
    <location>
        <begin position="399"/>
        <end position="410"/>
    </location>
</feature>
<feature type="domain" description="Zn(2)-C6 fungal-type" evidence="2">
    <location>
        <begin position="30"/>
        <end position="55"/>
    </location>
</feature>
<protein>
    <recommendedName>
        <fullName evidence="2">Zn(2)-C6 fungal-type domain-containing protein</fullName>
    </recommendedName>
</protein>
<dbReference type="PROSITE" id="PS50048">
    <property type="entry name" value="ZN2_CY6_FUNGAL_2"/>
    <property type="match status" value="1"/>
</dbReference>
<proteinExistence type="predicted"/>
<feature type="region of interest" description="Disordered" evidence="1">
    <location>
        <begin position="398"/>
        <end position="425"/>
    </location>
</feature>
<dbReference type="AlphaFoldDB" id="A0A427XPM5"/>
<dbReference type="InterPro" id="IPR036864">
    <property type="entry name" value="Zn2-C6_fun-type_DNA-bd_sf"/>
</dbReference>
<organism evidence="3 4">
    <name type="scientific">Saitozyma podzolica</name>
    <dbReference type="NCBI Taxonomy" id="1890683"/>
    <lineage>
        <taxon>Eukaryota</taxon>
        <taxon>Fungi</taxon>
        <taxon>Dikarya</taxon>
        <taxon>Basidiomycota</taxon>
        <taxon>Agaricomycotina</taxon>
        <taxon>Tremellomycetes</taxon>
        <taxon>Tremellales</taxon>
        <taxon>Trimorphomycetaceae</taxon>
        <taxon>Saitozyma</taxon>
    </lineage>
</organism>
<keyword evidence="4" id="KW-1185">Reference proteome</keyword>
<dbReference type="InterPro" id="IPR001138">
    <property type="entry name" value="Zn2Cys6_DnaBD"/>
</dbReference>
<evidence type="ECO:0000256" key="1">
    <source>
        <dbReference type="SAM" id="MobiDB-lite"/>
    </source>
</evidence>
<feature type="region of interest" description="Disordered" evidence="1">
    <location>
        <begin position="1"/>
        <end position="23"/>
    </location>
</feature>
<dbReference type="STRING" id="1890683.A0A427XPM5"/>
<comment type="caution">
    <text evidence="3">The sequence shown here is derived from an EMBL/GenBank/DDBJ whole genome shotgun (WGS) entry which is preliminary data.</text>
</comment>